<protein>
    <submittedName>
        <fullName evidence="2">AdoMet_MTases domain containing protein</fullName>
    </submittedName>
</protein>
<proteinExistence type="predicted"/>
<dbReference type="Pfam" id="PF08241">
    <property type="entry name" value="Methyltransf_11"/>
    <property type="match status" value="1"/>
</dbReference>
<accession>A0A6J5KT09</accession>
<dbReference type="SUPFAM" id="SSF53448">
    <property type="entry name" value="Nucleotide-diphospho-sugar transferases"/>
    <property type="match status" value="1"/>
</dbReference>
<evidence type="ECO:0000259" key="1">
    <source>
        <dbReference type="Pfam" id="PF08241"/>
    </source>
</evidence>
<feature type="domain" description="Methyltransferase type 11" evidence="1">
    <location>
        <begin position="310"/>
        <end position="357"/>
    </location>
</feature>
<name>A0A6J5KT09_9CAUD</name>
<dbReference type="Gene3D" id="3.40.50.150">
    <property type="entry name" value="Vaccinia Virus protein VP39"/>
    <property type="match status" value="1"/>
</dbReference>
<dbReference type="InterPro" id="IPR013216">
    <property type="entry name" value="Methyltransf_11"/>
</dbReference>
<sequence>MFDMLIVLQSHSKSSARTDERFCKADKLEVSTRCFKSLINTINWCQQKEPSVNYRLIVADDHSDQEFLDTVHQAIKTSSFSIKLENLETRGIMPSILRTYEIGKEHGRDLVYFAQDDYLFYETALWEMIDAYVQFKDKTKEEVCIFPYDHPLRYELLADKNYFYKILLGANRHWRVAYHTACCFFMNHSTIVKEWDLFEAMGNHAYDEICEDETINRLFSERNYLLFTPIPSVALHMGMWSDWDRYINWRELWNKFPYQSKYKLPENVKTVLNVGSGGCAVKVSPLSNGLESYKEITVDLDDKIHPDIFTDMKDLSMIENNSVDAVYSCHSLEHVHFHQVKLCLEEWYRVIKVGGEVRILVPNLKEISGYLKSGGILDKVYDSSGGPISAIDMLYGYRKYIANGNEYMAHKTGFTKESAETICASLGMSCQVSEEDGINLLIRIFKPFLD</sequence>
<dbReference type="InterPro" id="IPR029063">
    <property type="entry name" value="SAM-dependent_MTases_sf"/>
</dbReference>
<gene>
    <name evidence="2" type="ORF">UFOVP49_214</name>
</gene>
<dbReference type="InterPro" id="IPR029044">
    <property type="entry name" value="Nucleotide-diphossugar_trans"/>
</dbReference>
<dbReference type="EMBL" id="LR796178">
    <property type="protein sequence ID" value="CAB4124376.1"/>
    <property type="molecule type" value="Genomic_DNA"/>
</dbReference>
<dbReference type="GO" id="GO:0008757">
    <property type="term" value="F:S-adenosylmethionine-dependent methyltransferase activity"/>
    <property type="evidence" value="ECO:0007669"/>
    <property type="project" value="InterPro"/>
</dbReference>
<dbReference type="SUPFAM" id="SSF53335">
    <property type="entry name" value="S-adenosyl-L-methionine-dependent methyltransferases"/>
    <property type="match status" value="1"/>
</dbReference>
<reference evidence="2" key="1">
    <citation type="submission" date="2020-04" db="EMBL/GenBank/DDBJ databases">
        <authorList>
            <person name="Chiriac C."/>
            <person name="Salcher M."/>
            <person name="Ghai R."/>
            <person name="Kavagutti S V."/>
        </authorList>
    </citation>
    <scope>NUCLEOTIDE SEQUENCE</scope>
</reference>
<evidence type="ECO:0000313" key="2">
    <source>
        <dbReference type="EMBL" id="CAB4124376.1"/>
    </source>
</evidence>
<organism evidence="2">
    <name type="scientific">uncultured Caudovirales phage</name>
    <dbReference type="NCBI Taxonomy" id="2100421"/>
    <lineage>
        <taxon>Viruses</taxon>
        <taxon>Duplodnaviria</taxon>
        <taxon>Heunggongvirae</taxon>
        <taxon>Uroviricota</taxon>
        <taxon>Caudoviricetes</taxon>
        <taxon>Peduoviridae</taxon>
        <taxon>Maltschvirus</taxon>
        <taxon>Maltschvirus maltsch</taxon>
    </lineage>
</organism>